<dbReference type="AlphaFoldDB" id="A0A8H4PLA7"/>
<keyword evidence="3" id="KW-1185">Reference proteome</keyword>
<comment type="caution">
    <text evidence="2">The sequence shown here is derived from an EMBL/GenBank/DDBJ whole genome shotgun (WGS) entry which is preliminary data.</text>
</comment>
<proteinExistence type="predicted"/>
<feature type="region of interest" description="Disordered" evidence="1">
    <location>
        <begin position="516"/>
        <end position="577"/>
    </location>
</feature>
<name>A0A8H4PLA7_9HYPO</name>
<feature type="compositionally biased region" description="Polar residues" evidence="1">
    <location>
        <begin position="562"/>
        <end position="572"/>
    </location>
</feature>
<dbReference type="EMBL" id="JAAVMX010000008">
    <property type="protein sequence ID" value="KAF4505643.1"/>
    <property type="molecule type" value="Genomic_DNA"/>
</dbReference>
<feature type="region of interest" description="Disordered" evidence="1">
    <location>
        <begin position="26"/>
        <end position="49"/>
    </location>
</feature>
<feature type="compositionally biased region" description="Polar residues" evidence="1">
    <location>
        <begin position="531"/>
        <end position="548"/>
    </location>
</feature>
<protein>
    <submittedName>
        <fullName evidence="2">Uncharacterized protein</fullName>
    </submittedName>
</protein>
<accession>A0A8H4PLA7</accession>
<feature type="compositionally biased region" description="Polar residues" evidence="1">
    <location>
        <begin position="617"/>
        <end position="641"/>
    </location>
</feature>
<evidence type="ECO:0000313" key="3">
    <source>
        <dbReference type="Proteomes" id="UP000557566"/>
    </source>
</evidence>
<feature type="region of interest" description="Disordered" evidence="1">
    <location>
        <begin position="598"/>
        <end position="664"/>
    </location>
</feature>
<reference evidence="2 3" key="1">
    <citation type="journal article" date="2020" name="Genome Biol. Evol.">
        <title>A new high-quality draft genome assembly of the Chinese cordyceps Ophiocordyceps sinensis.</title>
        <authorList>
            <person name="Shu R."/>
            <person name="Zhang J."/>
            <person name="Meng Q."/>
            <person name="Zhang H."/>
            <person name="Zhou G."/>
            <person name="Li M."/>
            <person name="Wu P."/>
            <person name="Zhao Y."/>
            <person name="Chen C."/>
            <person name="Qin Q."/>
        </authorList>
    </citation>
    <scope>NUCLEOTIDE SEQUENCE [LARGE SCALE GENOMIC DNA]</scope>
    <source>
        <strain evidence="2 3">IOZ07</strain>
    </source>
</reference>
<feature type="region of interest" description="Disordered" evidence="1">
    <location>
        <begin position="463"/>
        <end position="493"/>
    </location>
</feature>
<feature type="compositionally biased region" description="Polar residues" evidence="1">
    <location>
        <begin position="423"/>
        <end position="432"/>
    </location>
</feature>
<feature type="region of interest" description="Disordered" evidence="1">
    <location>
        <begin position="331"/>
        <end position="451"/>
    </location>
</feature>
<feature type="compositionally biased region" description="Low complexity" evidence="1">
    <location>
        <begin position="332"/>
        <end position="342"/>
    </location>
</feature>
<evidence type="ECO:0000256" key="1">
    <source>
        <dbReference type="SAM" id="MobiDB-lite"/>
    </source>
</evidence>
<evidence type="ECO:0000313" key="2">
    <source>
        <dbReference type="EMBL" id="KAF4505643.1"/>
    </source>
</evidence>
<sequence>MTSPQLPPLTLPEGDGGLRISISFFPNSDADHPDACDPASAHSDGRVSDRRSIIEAQSPAPPLTPTSHSIPTHPIPSLQEAFTESLEEVTNGNVADKPKLAQLDARARREHLLAQAKDAEPFDVAWRYRPGQKQHELFKLLAQISFGVYLLLNGMANSNAQVINILQGHIDEVDEYLEVTLGDLGQAMTDLTARIDHLKLPLSNIQAFEELLEDRSFRSGILEANEKIDHVLSRTDVAMKQWDDDIEAGLQCTAAFTSWLNDQRDTEWRAQRPDVADVFDAMKGNAEGWLLAFDDIHDRAQEVNNLLIRLMTVIAEMEKKAGEVSRRTWAKIPPYSSPSISSHGDKTLSTHSRVSSRRSEPRQSHRQQSSIRSVSSSGVVPGFVDDTGAGGGTPPVPPLLPTRSVARHAPKDSSDSRQSRRQTSIPSTSSFEFGSLKGPEEAPRLDSSNDESLYVLQPRIYSPRTPEQLPSPALNQTANVTPKPEPRVQVDNGNAVNRGVRSSLRQRMSRKSIVPDAIHIPPRSVADASTPRPSSKYATPRSTTSQPFDSAYCSDTEAHSLRQGSNAGSEASLSPPVRLHVVHSPRSDHLQYYRPVEASPHSPLQQRPHTAMGPRASQFSSHQLRNQPSQLGSAKTPSNATLGAYDGTVTPTARSRGGEKSLKKKKSTFGWFKKAFSLDEDERAEFEARKARSQMDRYYDGNSPRFIDGRRIR</sequence>
<organism evidence="2 3">
    <name type="scientific">Ophiocordyceps sinensis</name>
    <dbReference type="NCBI Taxonomy" id="72228"/>
    <lineage>
        <taxon>Eukaryota</taxon>
        <taxon>Fungi</taxon>
        <taxon>Dikarya</taxon>
        <taxon>Ascomycota</taxon>
        <taxon>Pezizomycotina</taxon>
        <taxon>Sordariomycetes</taxon>
        <taxon>Hypocreomycetidae</taxon>
        <taxon>Hypocreales</taxon>
        <taxon>Ophiocordycipitaceae</taxon>
        <taxon>Ophiocordyceps</taxon>
    </lineage>
</organism>
<feature type="compositionally biased region" description="Basic and acidic residues" evidence="1">
    <location>
        <begin position="409"/>
        <end position="418"/>
    </location>
</feature>
<feature type="compositionally biased region" description="Low complexity" evidence="1">
    <location>
        <begin position="366"/>
        <end position="387"/>
    </location>
</feature>
<dbReference type="OrthoDB" id="5389734at2759"/>
<gene>
    <name evidence="2" type="ORF">G6O67_007568</name>
</gene>
<dbReference type="Proteomes" id="UP000557566">
    <property type="component" value="Unassembled WGS sequence"/>
</dbReference>